<keyword evidence="2" id="KW-1185">Reference proteome</keyword>
<gene>
    <name evidence="1" type="ORF">BV22DRAFT_1132134</name>
</gene>
<name>A0ACB8B7U1_9AGAM</name>
<reference evidence="1" key="1">
    <citation type="journal article" date="2021" name="New Phytol.">
        <title>Evolutionary innovations through gain and loss of genes in the ectomycorrhizal Boletales.</title>
        <authorList>
            <person name="Wu G."/>
            <person name="Miyauchi S."/>
            <person name="Morin E."/>
            <person name="Kuo A."/>
            <person name="Drula E."/>
            <person name="Varga T."/>
            <person name="Kohler A."/>
            <person name="Feng B."/>
            <person name="Cao Y."/>
            <person name="Lipzen A."/>
            <person name="Daum C."/>
            <person name="Hundley H."/>
            <person name="Pangilinan J."/>
            <person name="Johnson J."/>
            <person name="Barry K."/>
            <person name="LaButti K."/>
            <person name="Ng V."/>
            <person name="Ahrendt S."/>
            <person name="Min B."/>
            <person name="Choi I.G."/>
            <person name="Park H."/>
            <person name="Plett J.M."/>
            <person name="Magnuson J."/>
            <person name="Spatafora J.W."/>
            <person name="Nagy L.G."/>
            <person name="Henrissat B."/>
            <person name="Grigoriev I.V."/>
            <person name="Yang Z.L."/>
            <person name="Xu J."/>
            <person name="Martin F.M."/>
        </authorList>
    </citation>
    <scope>NUCLEOTIDE SEQUENCE</scope>
    <source>
        <strain evidence="1">KUC20120723A-06</strain>
    </source>
</reference>
<proteinExistence type="predicted"/>
<protein>
    <submittedName>
        <fullName evidence="1">Uncharacterized protein</fullName>
    </submittedName>
</protein>
<evidence type="ECO:0000313" key="1">
    <source>
        <dbReference type="EMBL" id="KAH7921629.1"/>
    </source>
</evidence>
<dbReference type="Proteomes" id="UP000790709">
    <property type="component" value="Unassembled WGS sequence"/>
</dbReference>
<sequence length="118" mass="13005">MGGEAKSGELSPTDALLAHPTSPRAQRRLIDTALCQRRMRIAVRAGVDDTASGRLWILTALGTLDEREKVGMYCFLKYGTGTYHVVLGLLERSPPTYVDVQAVIEVLSPLRVLLRLQI</sequence>
<comment type="caution">
    <text evidence="1">The sequence shown here is derived from an EMBL/GenBank/DDBJ whole genome shotgun (WGS) entry which is preliminary data.</text>
</comment>
<evidence type="ECO:0000313" key="2">
    <source>
        <dbReference type="Proteomes" id="UP000790709"/>
    </source>
</evidence>
<accession>A0ACB8B7U1</accession>
<organism evidence="1 2">
    <name type="scientific">Leucogyrophana mollusca</name>
    <dbReference type="NCBI Taxonomy" id="85980"/>
    <lineage>
        <taxon>Eukaryota</taxon>
        <taxon>Fungi</taxon>
        <taxon>Dikarya</taxon>
        <taxon>Basidiomycota</taxon>
        <taxon>Agaricomycotina</taxon>
        <taxon>Agaricomycetes</taxon>
        <taxon>Agaricomycetidae</taxon>
        <taxon>Boletales</taxon>
        <taxon>Boletales incertae sedis</taxon>
        <taxon>Leucogyrophana</taxon>
    </lineage>
</organism>
<dbReference type="EMBL" id="MU266518">
    <property type="protein sequence ID" value="KAH7921629.1"/>
    <property type="molecule type" value="Genomic_DNA"/>
</dbReference>